<feature type="domain" description="Heterokaryon incompatibility" evidence="1">
    <location>
        <begin position="147"/>
        <end position="301"/>
    </location>
</feature>
<reference evidence="2" key="1">
    <citation type="journal article" date="2020" name="Stud. Mycol.">
        <title>101 Dothideomycetes genomes: a test case for predicting lifestyles and emergence of pathogens.</title>
        <authorList>
            <person name="Haridas S."/>
            <person name="Albert R."/>
            <person name="Binder M."/>
            <person name="Bloem J."/>
            <person name="Labutti K."/>
            <person name="Salamov A."/>
            <person name="Andreopoulos B."/>
            <person name="Baker S."/>
            <person name="Barry K."/>
            <person name="Bills G."/>
            <person name="Bluhm B."/>
            <person name="Cannon C."/>
            <person name="Castanera R."/>
            <person name="Culley D."/>
            <person name="Daum C."/>
            <person name="Ezra D."/>
            <person name="Gonzalez J."/>
            <person name="Henrissat B."/>
            <person name="Kuo A."/>
            <person name="Liang C."/>
            <person name="Lipzen A."/>
            <person name="Lutzoni F."/>
            <person name="Magnuson J."/>
            <person name="Mondo S."/>
            <person name="Nolan M."/>
            <person name="Ohm R."/>
            <person name="Pangilinan J."/>
            <person name="Park H.-J."/>
            <person name="Ramirez L."/>
            <person name="Alfaro M."/>
            <person name="Sun H."/>
            <person name="Tritt A."/>
            <person name="Yoshinaga Y."/>
            <person name="Zwiers L.-H."/>
            <person name="Turgeon B."/>
            <person name="Goodwin S."/>
            <person name="Spatafora J."/>
            <person name="Crous P."/>
            <person name="Grigoriev I."/>
        </authorList>
    </citation>
    <scope>NUCLEOTIDE SEQUENCE</scope>
    <source>
        <strain evidence="2">CBS 121167</strain>
    </source>
</reference>
<organism evidence="2 3">
    <name type="scientific">Aplosporella prunicola CBS 121167</name>
    <dbReference type="NCBI Taxonomy" id="1176127"/>
    <lineage>
        <taxon>Eukaryota</taxon>
        <taxon>Fungi</taxon>
        <taxon>Dikarya</taxon>
        <taxon>Ascomycota</taxon>
        <taxon>Pezizomycotina</taxon>
        <taxon>Dothideomycetes</taxon>
        <taxon>Dothideomycetes incertae sedis</taxon>
        <taxon>Botryosphaeriales</taxon>
        <taxon>Aplosporellaceae</taxon>
        <taxon>Aplosporella</taxon>
    </lineage>
</organism>
<dbReference type="OrthoDB" id="2958217at2759"/>
<evidence type="ECO:0000313" key="2">
    <source>
        <dbReference type="EMBL" id="KAF2137369.1"/>
    </source>
</evidence>
<gene>
    <name evidence="2" type="ORF">K452DRAFT_321798</name>
</gene>
<keyword evidence="3" id="KW-1185">Reference proteome</keyword>
<dbReference type="Pfam" id="PF06985">
    <property type="entry name" value="HET"/>
    <property type="match status" value="1"/>
</dbReference>
<dbReference type="AlphaFoldDB" id="A0A6A6AZM4"/>
<dbReference type="EMBL" id="ML995503">
    <property type="protein sequence ID" value="KAF2137369.1"/>
    <property type="molecule type" value="Genomic_DNA"/>
</dbReference>
<dbReference type="PANTHER" id="PTHR33112:SF16">
    <property type="entry name" value="HETEROKARYON INCOMPATIBILITY DOMAIN-CONTAINING PROTEIN"/>
    <property type="match status" value="1"/>
</dbReference>
<name>A0A6A6AZM4_9PEZI</name>
<accession>A0A6A6AZM4</accession>
<proteinExistence type="predicted"/>
<evidence type="ECO:0000313" key="3">
    <source>
        <dbReference type="Proteomes" id="UP000799438"/>
    </source>
</evidence>
<dbReference type="RefSeq" id="XP_033393087.1">
    <property type="nucleotide sequence ID" value="XM_033544432.1"/>
</dbReference>
<dbReference type="PANTHER" id="PTHR33112">
    <property type="entry name" value="DOMAIN PROTEIN, PUTATIVE-RELATED"/>
    <property type="match status" value="1"/>
</dbReference>
<dbReference type="Proteomes" id="UP000799438">
    <property type="component" value="Unassembled WGS sequence"/>
</dbReference>
<dbReference type="GeneID" id="54301928"/>
<evidence type="ECO:0000259" key="1">
    <source>
        <dbReference type="Pfam" id="PF06985"/>
    </source>
</evidence>
<dbReference type="InterPro" id="IPR010730">
    <property type="entry name" value="HET"/>
</dbReference>
<protein>
    <recommendedName>
        <fullName evidence="1">Heterokaryon incompatibility domain-containing protein</fullName>
    </recommendedName>
</protein>
<sequence length="643" mass="72952">MHCPMCKLILEAIPVPEGDEPFTLTLKWFKEIPFVLHISDSTRYYYLGVYTPEQNAISSHGVRVRLNQEPSIWTSKSHMIASTWIKQCIDLHHCGRQIYDTLPETGSASESVIPQILPARLIGLFQKGDDETSWDMRLVPVEEYVPYVALSYCWGHVGQPEYITTTENLQSRYSNIELPEEPPQTLIDAIYMVITLDMPDIVGFLAEKGVRYLWIDAICIVQDDPVDWQREAAKMGAIYSNASFTIAVDNNDPIEITTTLQDGQRYTLCFYKLLSVLPGTLWSPPTLDASTLSKRAWCFQERILSPRILHCTAEGLIWECREEYRFENNVASTLTDLNNVTLAGTIRILREGLPKKLWGLKVGEAKDPLLHPEYTRNTSYGNMPDQLNAVMVLRGGARSATAGSFGERRTGEQWEIVSWWNKNIVTPYSARHLTRFTDRLPALAGVARMFAEHINSPYIAGIWLAEIEDNLDWRRAGVPFHNEPLPFPSFSWIAHPGPVEWPCIGHMRPYGKSFELEVHAEKCEGIDEFDKIKSAHLELTGFADKGFCRFQSPPKGSPEYIHGELLDKDGTAVGEVEMDLQTYDEIWCFCMYENSIGFLRVLLLVEVGEEDANCVSRVGVGQIHPAHAEKWLAESTFVKVDLL</sequence>